<dbReference type="Pfam" id="PF09856">
    <property type="entry name" value="ScfRs"/>
    <property type="match status" value="1"/>
</dbReference>
<dbReference type="PROSITE" id="PS50943">
    <property type="entry name" value="HTH_CROC1"/>
    <property type="match status" value="1"/>
</dbReference>
<organism evidence="2 3">
    <name type="scientific">Neptunicoccus cionae</name>
    <dbReference type="NCBI Taxonomy" id="2035344"/>
    <lineage>
        <taxon>Bacteria</taxon>
        <taxon>Pseudomonadati</taxon>
        <taxon>Pseudomonadota</taxon>
        <taxon>Alphaproteobacteria</taxon>
        <taxon>Rhodobacterales</taxon>
        <taxon>Paracoccaceae</taxon>
        <taxon>Neptunicoccus</taxon>
    </lineage>
</organism>
<dbReference type="InterPro" id="IPR018653">
    <property type="entry name" value="ScfR_C"/>
</dbReference>
<evidence type="ECO:0000313" key="3">
    <source>
        <dbReference type="Proteomes" id="UP000628017"/>
    </source>
</evidence>
<feature type="domain" description="HTH cro/C1-type" evidence="1">
    <location>
        <begin position="1"/>
        <end position="37"/>
    </location>
</feature>
<dbReference type="InterPro" id="IPR001387">
    <property type="entry name" value="Cro/C1-type_HTH"/>
</dbReference>
<reference evidence="2" key="2">
    <citation type="submission" date="2020-09" db="EMBL/GenBank/DDBJ databases">
        <authorList>
            <person name="Sun Q."/>
            <person name="Zhou Y."/>
        </authorList>
    </citation>
    <scope>NUCLEOTIDE SEQUENCE</scope>
    <source>
        <strain evidence="2">CGMCC 1.15880</strain>
    </source>
</reference>
<comment type="caution">
    <text evidence="2">The sequence shown here is derived from an EMBL/GenBank/DDBJ whole genome shotgun (WGS) entry which is preliminary data.</text>
</comment>
<evidence type="ECO:0000313" key="2">
    <source>
        <dbReference type="EMBL" id="GGA05269.1"/>
    </source>
</evidence>
<accession>A0A916VLM7</accession>
<keyword evidence="3" id="KW-1185">Reference proteome</keyword>
<proteinExistence type="predicted"/>
<dbReference type="Proteomes" id="UP000628017">
    <property type="component" value="Unassembled WGS sequence"/>
</dbReference>
<sequence>MGISASYLNLIEHNRRGIAGRTLLAIARELELQPSELTEGADASLINALTETAKTHSSAQPEVDRIEEFVGRYPGWAKLLSELSRVSREQRETLTAMTDQMAHDPFVSETMHQILSNITAIRSTASILATAGDIPADMQARFLANLHGDSQRLSETAQKMVDFFDHDGETDPSGPATAVAHDFWASHDHVPPPDAQPALKCGPHDAPVLHSTLERYQSIQSALPAEAFASTAAKHGFDPLTLAQQYDTSVMAILFRMAQMPPDMGFPVFGLIEVDMSGAVLMRKPTPELALPLYSSACPLWPIYRAFAQPGQVLRATLEMPSGDRVLTYALSEPLGNGGYDLPALLRSTMIFSADHRVMSQAPAAPVLAGLHCSVCPRKHCDARRVDYILA</sequence>
<dbReference type="EMBL" id="BMKA01000001">
    <property type="protein sequence ID" value="GGA05269.1"/>
    <property type="molecule type" value="Genomic_DNA"/>
</dbReference>
<dbReference type="AlphaFoldDB" id="A0A916VLM7"/>
<reference evidence="2" key="1">
    <citation type="journal article" date="2014" name="Int. J. Syst. Evol. Microbiol.">
        <title>Complete genome sequence of Corynebacterium casei LMG S-19264T (=DSM 44701T), isolated from a smear-ripened cheese.</title>
        <authorList>
            <consortium name="US DOE Joint Genome Institute (JGI-PGF)"/>
            <person name="Walter F."/>
            <person name="Albersmeier A."/>
            <person name="Kalinowski J."/>
            <person name="Ruckert C."/>
        </authorList>
    </citation>
    <scope>NUCLEOTIDE SEQUENCE</scope>
    <source>
        <strain evidence="2">CGMCC 1.15880</strain>
    </source>
</reference>
<name>A0A916VLM7_9RHOB</name>
<gene>
    <name evidence="2" type="ORF">GCM10011498_01020</name>
</gene>
<protein>
    <submittedName>
        <fullName evidence="2">XRE family transcriptional regulator</fullName>
    </submittedName>
</protein>
<dbReference type="CDD" id="cd00093">
    <property type="entry name" value="HTH_XRE"/>
    <property type="match status" value="1"/>
</dbReference>
<evidence type="ECO:0000259" key="1">
    <source>
        <dbReference type="PROSITE" id="PS50943"/>
    </source>
</evidence>